<dbReference type="AlphaFoldDB" id="I4C5R7"/>
<reference evidence="3" key="1">
    <citation type="submission" date="2012-06" db="EMBL/GenBank/DDBJ databases">
        <title>Complete sequence of chromosome of Desulfomonile tiedjei DSM 6799.</title>
        <authorList>
            <person name="Lucas S."/>
            <person name="Copeland A."/>
            <person name="Lapidus A."/>
            <person name="Glavina del Rio T."/>
            <person name="Dalin E."/>
            <person name="Tice H."/>
            <person name="Bruce D."/>
            <person name="Goodwin L."/>
            <person name="Pitluck S."/>
            <person name="Peters L."/>
            <person name="Ovchinnikova G."/>
            <person name="Zeytun A."/>
            <person name="Lu M."/>
            <person name="Kyrpides N."/>
            <person name="Mavromatis K."/>
            <person name="Ivanova N."/>
            <person name="Brettin T."/>
            <person name="Detter J.C."/>
            <person name="Han C."/>
            <person name="Larimer F."/>
            <person name="Land M."/>
            <person name="Hauser L."/>
            <person name="Markowitz V."/>
            <person name="Cheng J.-F."/>
            <person name="Hugenholtz P."/>
            <person name="Woyke T."/>
            <person name="Wu D."/>
            <person name="Spring S."/>
            <person name="Schroeder M."/>
            <person name="Brambilla E."/>
            <person name="Klenk H.-P."/>
            <person name="Eisen J.A."/>
        </authorList>
    </citation>
    <scope>NUCLEOTIDE SEQUENCE [LARGE SCALE GENOMIC DNA]</scope>
    <source>
        <strain evidence="3">ATCC 49306 / DSM 6799 / DCB-1</strain>
    </source>
</reference>
<feature type="transmembrane region" description="Helical" evidence="1">
    <location>
        <begin position="106"/>
        <end position="125"/>
    </location>
</feature>
<evidence type="ECO:0000313" key="3">
    <source>
        <dbReference type="Proteomes" id="UP000006055"/>
    </source>
</evidence>
<dbReference type="KEGG" id="dti:Desti_2217"/>
<dbReference type="PATRIC" id="fig|706587.4.peg.2543"/>
<keyword evidence="1" id="KW-1133">Transmembrane helix</keyword>
<gene>
    <name evidence="2" type="ordered locus">Desti_2217</name>
</gene>
<dbReference type="GO" id="GO:0005886">
    <property type="term" value="C:plasma membrane"/>
    <property type="evidence" value="ECO:0007669"/>
    <property type="project" value="TreeGrafter"/>
</dbReference>
<evidence type="ECO:0000256" key="1">
    <source>
        <dbReference type="SAM" id="Phobius"/>
    </source>
</evidence>
<protein>
    <recommendedName>
        <fullName evidence="4">HdeD family acid-resistance protein</fullName>
    </recommendedName>
</protein>
<evidence type="ECO:0008006" key="4">
    <source>
        <dbReference type="Google" id="ProtNLM"/>
    </source>
</evidence>
<keyword evidence="3" id="KW-1185">Reference proteome</keyword>
<name>I4C5R7_DESTA</name>
<dbReference type="Proteomes" id="UP000006055">
    <property type="component" value="Chromosome"/>
</dbReference>
<dbReference type="EMBL" id="CP003360">
    <property type="protein sequence ID" value="AFM24908.1"/>
    <property type="molecule type" value="Genomic_DNA"/>
</dbReference>
<dbReference type="OrthoDB" id="9815400at2"/>
<feature type="transmembrane region" description="Helical" evidence="1">
    <location>
        <begin position="163"/>
        <end position="187"/>
    </location>
</feature>
<dbReference type="RefSeq" id="WP_014810051.1">
    <property type="nucleotide sequence ID" value="NC_018025.1"/>
</dbReference>
<dbReference type="InterPro" id="IPR005325">
    <property type="entry name" value="DUF308_memb"/>
</dbReference>
<proteinExistence type="predicted"/>
<dbReference type="Pfam" id="PF03729">
    <property type="entry name" value="DUF308"/>
    <property type="match status" value="1"/>
</dbReference>
<feature type="transmembrane region" description="Helical" evidence="1">
    <location>
        <begin position="137"/>
        <end position="157"/>
    </location>
</feature>
<accession>I4C5R7</accession>
<evidence type="ECO:0000313" key="2">
    <source>
        <dbReference type="EMBL" id="AFM24908.1"/>
    </source>
</evidence>
<feature type="transmembrane region" description="Helical" evidence="1">
    <location>
        <begin position="80"/>
        <end position="100"/>
    </location>
</feature>
<feature type="transmembrane region" description="Helical" evidence="1">
    <location>
        <begin position="24"/>
        <end position="42"/>
    </location>
</feature>
<dbReference type="HOGENOM" id="CLU_091585_2_0_7"/>
<feature type="transmembrane region" description="Helical" evidence="1">
    <location>
        <begin position="48"/>
        <end position="68"/>
    </location>
</feature>
<dbReference type="PANTHER" id="PTHR34989:SF1">
    <property type="entry name" value="PROTEIN HDED"/>
    <property type="match status" value="1"/>
</dbReference>
<organism evidence="2 3">
    <name type="scientific">Desulfomonile tiedjei (strain ATCC 49306 / DSM 6799 / DCB-1)</name>
    <dbReference type="NCBI Taxonomy" id="706587"/>
    <lineage>
        <taxon>Bacteria</taxon>
        <taxon>Pseudomonadati</taxon>
        <taxon>Thermodesulfobacteriota</taxon>
        <taxon>Desulfomonilia</taxon>
        <taxon>Desulfomonilales</taxon>
        <taxon>Desulfomonilaceae</taxon>
        <taxon>Desulfomonile</taxon>
    </lineage>
</organism>
<sequence length="190" mass="20458">MPELSENQYGQSQEKVFGEVGRNWIWLLALGILFVILGFIGLGMTFAVTLASVLFFGVLLLIGSGAQFVEAVKCKGWKSLLLHVLIAFLYLIAGIGAIVAPLGASVMLTLMIAGALIFIGLSRAIMAFQMRKFGSWLWLLLGGIISVVLGGLILANWPVSGLWIIGLFVSIELIVNGWSYIFVALAARNA</sequence>
<dbReference type="STRING" id="706587.Desti_2217"/>
<keyword evidence="1" id="KW-0472">Membrane</keyword>
<dbReference type="eggNOG" id="COG3247">
    <property type="taxonomic scope" value="Bacteria"/>
</dbReference>
<keyword evidence="1" id="KW-0812">Transmembrane</keyword>
<dbReference type="InterPro" id="IPR052712">
    <property type="entry name" value="Acid_resist_chaperone_HdeD"/>
</dbReference>
<dbReference type="PANTHER" id="PTHR34989">
    <property type="entry name" value="PROTEIN HDED"/>
    <property type="match status" value="1"/>
</dbReference>